<dbReference type="STRING" id="36870.gene:10368619"/>
<feature type="binding site" evidence="11">
    <location>
        <position position="275"/>
    </location>
    <ligand>
        <name>5-aminolevulinate</name>
        <dbReference type="ChEBI" id="CHEBI:356416"/>
        <label>2</label>
    </ligand>
</feature>
<dbReference type="PANTHER" id="PTHR11458">
    <property type="entry name" value="DELTA-AMINOLEVULINIC ACID DEHYDRATASE"/>
    <property type="match status" value="1"/>
</dbReference>
<dbReference type="PANTHER" id="PTHR11458:SF1">
    <property type="entry name" value="DELTA-AMINOLEVULINIC ACID DEHYDRATASE"/>
    <property type="match status" value="1"/>
</dbReference>
<evidence type="ECO:0000256" key="6">
    <source>
        <dbReference type="ARBA" id="ARBA00023239"/>
    </source>
</evidence>
<evidence type="ECO:0000256" key="4">
    <source>
        <dbReference type="ARBA" id="ARBA00020771"/>
    </source>
</evidence>
<dbReference type="FunFam" id="3.20.20.70:FF:000019">
    <property type="entry name" value="Delta-aminolevulinic acid dehydratase"/>
    <property type="match status" value="1"/>
</dbReference>
<protein>
    <recommendedName>
        <fullName evidence="4">Delta-aminolevulinic acid dehydratase</fullName>
        <ecNumber evidence="3">4.2.1.24</ecNumber>
    </recommendedName>
    <alternativeName>
        <fullName evidence="8">Porphobilinogen synthase</fullName>
    </alternativeName>
</protein>
<dbReference type="Gene3D" id="3.20.20.70">
    <property type="entry name" value="Aldolase class I"/>
    <property type="match status" value="1"/>
</dbReference>
<dbReference type="Pfam" id="PF00490">
    <property type="entry name" value="ALAD"/>
    <property type="match status" value="1"/>
</dbReference>
<keyword evidence="12" id="KW-0862">Zinc</keyword>
<keyword evidence="12" id="KW-0479">Metal-binding</keyword>
<comment type="similarity">
    <text evidence="2 14">Belongs to the ALAD family.</text>
</comment>
<feature type="binding site" evidence="11">
    <location>
        <position position="218"/>
    </location>
    <ligand>
        <name>5-aminolevulinate</name>
        <dbReference type="ChEBI" id="CHEBI:356416"/>
        <label>1</label>
    </ligand>
</feature>
<evidence type="ECO:0000256" key="13">
    <source>
        <dbReference type="PIRSR" id="PIRSR001415-5"/>
    </source>
</evidence>
<accession>Q8D369</accession>
<dbReference type="NCBIfam" id="NF006762">
    <property type="entry name" value="PRK09283.1"/>
    <property type="match status" value="1"/>
</dbReference>
<keyword evidence="13" id="KW-0460">Magnesium</keyword>
<dbReference type="Proteomes" id="UP000000562">
    <property type="component" value="Chromosome"/>
</dbReference>
<evidence type="ECO:0000256" key="1">
    <source>
        <dbReference type="ARBA" id="ARBA00004694"/>
    </source>
</evidence>
<dbReference type="OrthoDB" id="9805001at2"/>
<dbReference type="HOGENOM" id="CLU_035731_0_0_6"/>
<comment type="pathway">
    <text evidence="1">Porphyrin-containing compound metabolism; protoporphyrin-IX biosynthesis; coproporphyrinogen-III from 5-aminolevulinate: step 1/4.</text>
</comment>
<dbReference type="UniPathway" id="UPA00251">
    <property type="reaction ID" value="UER00318"/>
</dbReference>
<dbReference type="eggNOG" id="COG0113">
    <property type="taxonomic scope" value="Bacteria"/>
</dbReference>
<evidence type="ECO:0000256" key="12">
    <source>
        <dbReference type="PIRSR" id="PIRSR001415-3"/>
    </source>
</evidence>
<dbReference type="CDD" id="cd00384">
    <property type="entry name" value="ALAD_PBGS"/>
    <property type="match status" value="1"/>
</dbReference>
<reference evidence="15 16" key="1">
    <citation type="journal article" date="2002" name="Nat. Genet.">
        <title>Genome sequence of the endocellular obligate symbiont of tsetse flies, Wigglesworthia glossinidia.</title>
        <authorList>
            <person name="Akman L."/>
            <person name="Yamashita A."/>
            <person name="Watanabe H."/>
            <person name="Oshima K."/>
            <person name="Shiba T."/>
            <person name="Hattori M."/>
            <person name="Aksoy S."/>
        </authorList>
    </citation>
    <scope>NUCLEOTIDE SEQUENCE [LARGE SCALE GENOMIC DNA]</scope>
</reference>
<dbReference type="EC" id="4.2.1.24" evidence="3"/>
<dbReference type="GO" id="GO:0004655">
    <property type="term" value="F:porphobilinogen synthase activity"/>
    <property type="evidence" value="ECO:0007669"/>
    <property type="project" value="UniProtKB-EC"/>
</dbReference>
<evidence type="ECO:0000256" key="9">
    <source>
        <dbReference type="ARBA" id="ARBA00047651"/>
    </source>
</evidence>
<evidence type="ECO:0000256" key="8">
    <source>
        <dbReference type="ARBA" id="ARBA00032837"/>
    </source>
</evidence>
<dbReference type="GO" id="GO:0005829">
    <property type="term" value="C:cytosol"/>
    <property type="evidence" value="ECO:0007669"/>
    <property type="project" value="TreeGrafter"/>
</dbReference>
<dbReference type="GO" id="GO:0008270">
    <property type="term" value="F:zinc ion binding"/>
    <property type="evidence" value="ECO:0007669"/>
    <property type="project" value="TreeGrafter"/>
</dbReference>
<dbReference type="SUPFAM" id="SSF51569">
    <property type="entry name" value="Aldolase"/>
    <property type="match status" value="1"/>
</dbReference>
<evidence type="ECO:0000256" key="2">
    <source>
        <dbReference type="ARBA" id="ARBA00008055"/>
    </source>
</evidence>
<feature type="binding site" evidence="12">
    <location>
        <position position="124"/>
    </location>
    <ligand>
        <name>Zn(2+)</name>
        <dbReference type="ChEBI" id="CHEBI:29105"/>
        <note>catalytic</note>
    </ligand>
</feature>
<sequence length="324" mass="36564">MKYLNKFIRLRRLRSKKSVRNLFQETEVTLKDLILPIFVEEDIDFMKPISSMPGVFRIPEKLLAYELEKYAKSGINSIITFGISHNLDENGSDTWNNNGLISRILRICKNTVPEIIIISDMCFCEYTIHGHCGIINNKKVDNDQTLLNLERQSIIAASSGADFVAPSSSMDGQVKAIRSALDKSGLCDTGIMSYSTKFHSELYNPFRDATYSNLKGDRKTYQVNPMNRKEAIRESLIDVKEGSDVLIIKPAINFLDIIRDIKNKTYLPLIGYQVSGEYSMIKLSSKAGIFNERNMIMESIGSIKRAGASAIITYFAMDIANNIL</sequence>
<evidence type="ECO:0000256" key="5">
    <source>
        <dbReference type="ARBA" id="ARBA00023133"/>
    </source>
</evidence>
<dbReference type="PRINTS" id="PR00144">
    <property type="entry name" value="DALDHYDRTASE"/>
</dbReference>
<keyword evidence="6" id="KW-0456">Lyase</keyword>
<evidence type="ECO:0000256" key="3">
    <source>
        <dbReference type="ARBA" id="ARBA00012053"/>
    </source>
</evidence>
<gene>
    <name evidence="15" type="primary">hemB</name>
</gene>
<dbReference type="PIRSF" id="PIRSF001415">
    <property type="entry name" value="Porphbilin_synth"/>
    <property type="match status" value="1"/>
</dbReference>
<dbReference type="InterPro" id="IPR013785">
    <property type="entry name" value="Aldolase_TIM"/>
</dbReference>
<feature type="binding site" evidence="13">
    <location>
        <position position="234"/>
    </location>
    <ligand>
        <name>Mg(2+)</name>
        <dbReference type="ChEBI" id="CHEBI:18420"/>
    </ligand>
</feature>
<evidence type="ECO:0000256" key="14">
    <source>
        <dbReference type="RuleBase" id="RU004161"/>
    </source>
</evidence>
<evidence type="ECO:0000313" key="16">
    <source>
        <dbReference type="Proteomes" id="UP000000562"/>
    </source>
</evidence>
<evidence type="ECO:0000256" key="10">
    <source>
        <dbReference type="PIRSR" id="PIRSR001415-1"/>
    </source>
</evidence>
<feature type="binding site" evidence="11">
    <location>
        <position position="314"/>
    </location>
    <ligand>
        <name>5-aminolevulinate</name>
        <dbReference type="ChEBI" id="CHEBI:356416"/>
        <label>2</label>
    </ligand>
</feature>
<dbReference type="EMBL" id="BA000021">
    <property type="protein sequence ID" value="BAC24278.1"/>
    <property type="molecule type" value="Genomic_DNA"/>
</dbReference>
<comment type="catalytic activity">
    <reaction evidence="9">
        <text>2 5-aminolevulinate = porphobilinogen + 2 H2O + H(+)</text>
        <dbReference type="Rhea" id="RHEA:24064"/>
        <dbReference type="ChEBI" id="CHEBI:15377"/>
        <dbReference type="ChEBI" id="CHEBI:15378"/>
        <dbReference type="ChEBI" id="CHEBI:58126"/>
        <dbReference type="ChEBI" id="CHEBI:356416"/>
        <dbReference type="EC" id="4.2.1.24"/>
    </reaction>
</comment>
<dbReference type="AlphaFoldDB" id="Q8D369"/>
<keyword evidence="5" id="KW-0350">Heme biosynthesis</keyword>
<evidence type="ECO:0000313" key="15">
    <source>
        <dbReference type="EMBL" id="BAC24278.1"/>
    </source>
</evidence>
<feature type="binding site" evidence="12">
    <location>
        <position position="122"/>
    </location>
    <ligand>
        <name>Zn(2+)</name>
        <dbReference type="ChEBI" id="CHEBI:29105"/>
        <note>catalytic</note>
    </ligand>
</feature>
<organism evidence="15 16">
    <name type="scientific">Wigglesworthia glossinidia brevipalpis</name>
    <dbReference type="NCBI Taxonomy" id="36870"/>
    <lineage>
        <taxon>Bacteria</taxon>
        <taxon>Pseudomonadati</taxon>
        <taxon>Pseudomonadota</taxon>
        <taxon>Gammaproteobacteria</taxon>
        <taxon>Enterobacterales</taxon>
        <taxon>Erwiniaceae</taxon>
        <taxon>Wigglesworthia</taxon>
    </lineage>
</organism>
<proteinExistence type="inferred from homology"/>
<dbReference type="InterPro" id="IPR001731">
    <property type="entry name" value="ALAD"/>
</dbReference>
<dbReference type="SMART" id="SM01004">
    <property type="entry name" value="ALAD"/>
    <property type="match status" value="1"/>
</dbReference>
<dbReference type="KEGG" id="wbr:hemB"/>
<evidence type="ECO:0000256" key="7">
    <source>
        <dbReference type="ARBA" id="ARBA00023244"/>
    </source>
</evidence>
<feature type="binding site" evidence="12">
    <location>
        <position position="132"/>
    </location>
    <ligand>
        <name>Zn(2+)</name>
        <dbReference type="ChEBI" id="CHEBI:29105"/>
        <note>catalytic</note>
    </ligand>
</feature>
<feature type="active site" description="Schiff-base intermediate with substrate" evidence="10">
    <location>
        <position position="249"/>
    </location>
</feature>
<keyword evidence="16" id="KW-1185">Reference proteome</keyword>
<feature type="active site" description="Schiff-base intermediate with substrate" evidence="10">
    <location>
        <position position="197"/>
    </location>
</feature>
<keyword evidence="7" id="KW-0627">Porphyrin biosynthesis</keyword>
<feature type="binding site" evidence="11">
    <location>
        <position position="207"/>
    </location>
    <ligand>
        <name>5-aminolevulinate</name>
        <dbReference type="ChEBI" id="CHEBI:356416"/>
        <label>1</label>
    </ligand>
</feature>
<dbReference type="GO" id="GO:0006782">
    <property type="term" value="P:protoporphyrinogen IX biosynthetic process"/>
    <property type="evidence" value="ECO:0007669"/>
    <property type="project" value="UniProtKB-UniPathway"/>
</dbReference>
<name>Q8D369_WIGBR</name>
<evidence type="ECO:0000256" key="11">
    <source>
        <dbReference type="PIRSR" id="PIRSR001415-2"/>
    </source>
</evidence>